<dbReference type="PROSITE" id="PS50110">
    <property type="entry name" value="RESPONSE_REGULATORY"/>
    <property type="match status" value="1"/>
</dbReference>
<gene>
    <name evidence="5" type="ORF">LX80_01385</name>
</gene>
<dbReference type="InterPro" id="IPR011006">
    <property type="entry name" value="CheY-like_superfamily"/>
</dbReference>
<dbReference type="GO" id="GO:0000160">
    <property type="term" value="P:phosphorelay signal transduction system"/>
    <property type="evidence" value="ECO:0007669"/>
    <property type="project" value="InterPro"/>
</dbReference>
<dbReference type="Pfam" id="PF00196">
    <property type="entry name" value="GerE"/>
    <property type="match status" value="1"/>
</dbReference>
<dbReference type="CDD" id="cd17535">
    <property type="entry name" value="REC_NarL-like"/>
    <property type="match status" value="1"/>
</dbReference>
<dbReference type="SUPFAM" id="SSF52172">
    <property type="entry name" value="CheY-like"/>
    <property type="match status" value="1"/>
</dbReference>
<dbReference type="AlphaFoldDB" id="A0A2W7S9G0"/>
<dbReference type="GO" id="GO:0006355">
    <property type="term" value="P:regulation of DNA-templated transcription"/>
    <property type="evidence" value="ECO:0007669"/>
    <property type="project" value="InterPro"/>
</dbReference>
<evidence type="ECO:0000313" key="5">
    <source>
        <dbReference type="EMBL" id="PZX63727.1"/>
    </source>
</evidence>
<dbReference type="RefSeq" id="WP_111294573.1">
    <property type="nucleotide sequence ID" value="NZ_QKZV01000003.1"/>
</dbReference>
<evidence type="ECO:0000313" key="6">
    <source>
        <dbReference type="Proteomes" id="UP000249720"/>
    </source>
</evidence>
<keyword evidence="1 3" id="KW-0597">Phosphoprotein</keyword>
<protein>
    <submittedName>
        <fullName evidence="5">LuxR family two component transcriptional regulator</fullName>
    </submittedName>
</protein>
<dbReference type="InterPro" id="IPR001789">
    <property type="entry name" value="Sig_transdc_resp-reg_receiver"/>
</dbReference>
<reference evidence="5 6" key="1">
    <citation type="submission" date="2018-06" db="EMBL/GenBank/DDBJ databases">
        <title>Genomic Encyclopedia of Archaeal and Bacterial Type Strains, Phase II (KMG-II): from individual species to whole genera.</title>
        <authorList>
            <person name="Goeker M."/>
        </authorList>
    </citation>
    <scope>NUCLEOTIDE SEQUENCE [LARGE SCALE GENOMIC DNA]</scope>
    <source>
        <strain evidence="5 6">DSM 23241</strain>
    </source>
</reference>
<evidence type="ECO:0000256" key="3">
    <source>
        <dbReference type="PROSITE-ProRule" id="PRU00169"/>
    </source>
</evidence>
<keyword evidence="6" id="KW-1185">Reference proteome</keyword>
<comment type="caution">
    <text evidence="5">The sequence shown here is derived from an EMBL/GenBank/DDBJ whole genome shotgun (WGS) entry which is preliminary data.</text>
</comment>
<keyword evidence="2" id="KW-0238">DNA-binding</keyword>
<accession>A0A2W7S9G0</accession>
<dbReference type="SMART" id="SM00421">
    <property type="entry name" value="HTH_LUXR"/>
    <property type="match status" value="1"/>
</dbReference>
<feature type="modified residue" description="4-aspartylphosphate" evidence="3">
    <location>
        <position position="56"/>
    </location>
</feature>
<dbReference type="InterPro" id="IPR039420">
    <property type="entry name" value="WalR-like"/>
</dbReference>
<dbReference type="Pfam" id="PF00072">
    <property type="entry name" value="Response_reg"/>
    <property type="match status" value="1"/>
</dbReference>
<dbReference type="InterPro" id="IPR000792">
    <property type="entry name" value="Tscrpt_reg_LuxR_C"/>
</dbReference>
<dbReference type="Proteomes" id="UP000249720">
    <property type="component" value="Unassembled WGS sequence"/>
</dbReference>
<dbReference type="GO" id="GO:0003677">
    <property type="term" value="F:DNA binding"/>
    <property type="evidence" value="ECO:0007669"/>
    <property type="project" value="UniProtKB-KW"/>
</dbReference>
<dbReference type="SMART" id="SM00448">
    <property type="entry name" value="REC"/>
    <property type="match status" value="1"/>
</dbReference>
<dbReference type="InterPro" id="IPR058245">
    <property type="entry name" value="NreC/VraR/RcsB-like_REC"/>
</dbReference>
<name>A0A2W7S9G0_9BACT</name>
<feature type="domain" description="Response regulatory" evidence="4">
    <location>
        <begin position="3"/>
        <end position="121"/>
    </location>
</feature>
<organism evidence="5 6">
    <name type="scientific">Hydrotalea sandarakina</name>
    <dbReference type="NCBI Taxonomy" id="1004304"/>
    <lineage>
        <taxon>Bacteria</taxon>
        <taxon>Pseudomonadati</taxon>
        <taxon>Bacteroidota</taxon>
        <taxon>Chitinophagia</taxon>
        <taxon>Chitinophagales</taxon>
        <taxon>Chitinophagaceae</taxon>
        <taxon>Hydrotalea</taxon>
    </lineage>
</organism>
<evidence type="ECO:0000256" key="2">
    <source>
        <dbReference type="ARBA" id="ARBA00023125"/>
    </source>
</evidence>
<dbReference type="OrthoDB" id="9796457at2"/>
<proteinExistence type="predicted"/>
<dbReference type="SUPFAM" id="SSF46894">
    <property type="entry name" value="C-terminal effector domain of the bipartite response regulators"/>
    <property type="match status" value="1"/>
</dbReference>
<dbReference type="InterPro" id="IPR016032">
    <property type="entry name" value="Sig_transdc_resp-reg_C-effctor"/>
</dbReference>
<evidence type="ECO:0000259" key="4">
    <source>
        <dbReference type="PROSITE" id="PS50110"/>
    </source>
</evidence>
<dbReference type="EMBL" id="QKZV01000003">
    <property type="protein sequence ID" value="PZX63727.1"/>
    <property type="molecule type" value="Genomic_DNA"/>
</dbReference>
<dbReference type="PANTHER" id="PTHR43214">
    <property type="entry name" value="TWO-COMPONENT RESPONSE REGULATOR"/>
    <property type="match status" value="1"/>
</dbReference>
<dbReference type="Gene3D" id="3.40.50.2300">
    <property type="match status" value="1"/>
</dbReference>
<evidence type="ECO:0000256" key="1">
    <source>
        <dbReference type="ARBA" id="ARBA00022553"/>
    </source>
</evidence>
<sequence length="228" mass="25767">MALIVIAEDNVNFLDKTTGWVLREPGMQLLYFARNGMDLLKEIITHKELPDVILMDIEMPLIDGIEATSFIKDQFPQIRIIGLTSHSTEGMAIHAITAGMDGFVAKALLENILAEAIEKVLKGDIFIDYRLDFDIEHILATVKKRKEKIIAFRNALPTLNPKEMAFIILAATSLKYKQVADLMNLSEKSVHGYFEAVSNKLKLTSRQHLTLFAHQHGLTHMADYTQNF</sequence>